<comment type="similarity">
    <text evidence="6">Belongs to the ABC-4 integral membrane protein family.</text>
</comment>
<feature type="transmembrane region" description="Helical" evidence="7">
    <location>
        <begin position="400"/>
        <end position="422"/>
    </location>
</feature>
<name>A0A517MZN5_9BACT</name>
<sequence length="436" mass="48503">MRRWWRTMRLSIKSLLLHPLRSGLTILGIFIGIAGVIWLLAIGDGIGRKAEEQIAELGARNIIVSTVKPSSDEVQDSGYGLTRADFERVRDTISTLKRALPIRILSKEFRYLTRKFEGRLVGCTPDYAEVSRLEVDQGRFLTDSDGRSERNYCVLAEASAKKLFPFGDPLGKRIMADDEFYIVVGTMKKRHSSSAVGGSTAVEDFSSDVYIPIESLWRRLGDMIIVTKPGQFQSDLVEVSRFNLEVHHRDQVLNTAEVVKNTIEADHTLPDYSVTVPLELLQQAETTRLMFVIFLGMIAAVSLVVGGIGIMNIMLATVTERTREIGIRRALGAKRRDITRQFLAESVVLSVVGGLLGIGGGLLCTLMTVEFRTLLEYKFPEQMLALPEIIREVEPTVVPWSIPVAFSISVIVGVVFGVYPAIRAAKLDPIEALRHE</sequence>
<dbReference type="EC" id="3.6.3.-" evidence="10"/>
<dbReference type="OrthoDB" id="9770099at2"/>
<comment type="subcellular location">
    <subcellularLocation>
        <location evidence="1">Cell membrane</location>
        <topology evidence="1">Multi-pass membrane protein</topology>
    </subcellularLocation>
</comment>
<reference evidence="10 11" key="1">
    <citation type="submission" date="2019-02" db="EMBL/GenBank/DDBJ databases">
        <title>Deep-cultivation of Planctomycetes and their phenomic and genomic characterization uncovers novel biology.</title>
        <authorList>
            <person name="Wiegand S."/>
            <person name="Jogler M."/>
            <person name="Boedeker C."/>
            <person name="Pinto D."/>
            <person name="Vollmers J."/>
            <person name="Rivas-Marin E."/>
            <person name="Kohn T."/>
            <person name="Peeters S.H."/>
            <person name="Heuer A."/>
            <person name="Rast P."/>
            <person name="Oberbeckmann S."/>
            <person name="Bunk B."/>
            <person name="Jeske O."/>
            <person name="Meyerdierks A."/>
            <person name="Storesund J.E."/>
            <person name="Kallscheuer N."/>
            <person name="Luecker S."/>
            <person name="Lage O.M."/>
            <person name="Pohl T."/>
            <person name="Merkel B.J."/>
            <person name="Hornburger P."/>
            <person name="Mueller R.-W."/>
            <person name="Bruemmer F."/>
            <person name="Labrenz M."/>
            <person name="Spormann A.M."/>
            <person name="Op den Camp H."/>
            <person name="Overmann J."/>
            <person name="Amann R."/>
            <person name="Jetten M.S.M."/>
            <person name="Mascher T."/>
            <person name="Medema M.H."/>
            <person name="Devos D.P."/>
            <person name="Kaster A.-K."/>
            <person name="Ovreas L."/>
            <person name="Rohde M."/>
            <person name="Galperin M.Y."/>
            <person name="Jogler C."/>
        </authorList>
    </citation>
    <scope>NUCLEOTIDE SEQUENCE [LARGE SCALE GENOMIC DNA]</scope>
    <source>
        <strain evidence="10 11">HG15A2</strain>
    </source>
</reference>
<keyword evidence="2" id="KW-1003">Cell membrane</keyword>
<evidence type="ECO:0000313" key="11">
    <source>
        <dbReference type="Proteomes" id="UP000319852"/>
    </source>
</evidence>
<evidence type="ECO:0000256" key="2">
    <source>
        <dbReference type="ARBA" id="ARBA00022475"/>
    </source>
</evidence>
<dbReference type="Pfam" id="PF02687">
    <property type="entry name" value="FtsX"/>
    <property type="match status" value="1"/>
</dbReference>
<keyword evidence="4 7" id="KW-1133">Transmembrane helix</keyword>
<dbReference type="RefSeq" id="WP_145061787.1">
    <property type="nucleotide sequence ID" value="NZ_CP036263.1"/>
</dbReference>
<dbReference type="GO" id="GO:0005524">
    <property type="term" value="F:ATP binding"/>
    <property type="evidence" value="ECO:0007669"/>
    <property type="project" value="UniProtKB-KW"/>
</dbReference>
<evidence type="ECO:0000256" key="4">
    <source>
        <dbReference type="ARBA" id="ARBA00022989"/>
    </source>
</evidence>
<keyword evidence="10" id="KW-0067">ATP-binding</keyword>
<evidence type="ECO:0000256" key="7">
    <source>
        <dbReference type="SAM" id="Phobius"/>
    </source>
</evidence>
<dbReference type="GO" id="GO:0005886">
    <property type="term" value="C:plasma membrane"/>
    <property type="evidence" value="ECO:0007669"/>
    <property type="project" value="UniProtKB-SubCell"/>
</dbReference>
<proteinExistence type="inferred from homology"/>
<evidence type="ECO:0000256" key="5">
    <source>
        <dbReference type="ARBA" id="ARBA00023136"/>
    </source>
</evidence>
<dbReference type="Proteomes" id="UP000319852">
    <property type="component" value="Chromosome"/>
</dbReference>
<feature type="transmembrane region" description="Helical" evidence="7">
    <location>
        <begin position="342"/>
        <end position="369"/>
    </location>
</feature>
<feature type="domain" description="MacB-like periplasmic core" evidence="9">
    <location>
        <begin position="22"/>
        <end position="230"/>
    </location>
</feature>
<dbReference type="EMBL" id="CP036263">
    <property type="protein sequence ID" value="QDT00347.1"/>
    <property type="molecule type" value="Genomic_DNA"/>
</dbReference>
<organism evidence="10 11">
    <name type="scientific">Adhaeretor mobilis</name>
    <dbReference type="NCBI Taxonomy" id="1930276"/>
    <lineage>
        <taxon>Bacteria</taxon>
        <taxon>Pseudomonadati</taxon>
        <taxon>Planctomycetota</taxon>
        <taxon>Planctomycetia</taxon>
        <taxon>Pirellulales</taxon>
        <taxon>Lacipirellulaceae</taxon>
        <taxon>Adhaeretor</taxon>
    </lineage>
</organism>
<dbReference type="InterPro" id="IPR003838">
    <property type="entry name" value="ABC3_permease_C"/>
</dbReference>
<gene>
    <name evidence="10" type="primary">macB_6</name>
    <name evidence="10" type="ORF">HG15A2_36830</name>
</gene>
<dbReference type="InterPro" id="IPR025857">
    <property type="entry name" value="MacB_PCD"/>
</dbReference>
<evidence type="ECO:0000256" key="6">
    <source>
        <dbReference type="ARBA" id="ARBA00038076"/>
    </source>
</evidence>
<evidence type="ECO:0000256" key="3">
    <source>
        <dbReference type="ARBA" id="ARBA00022692"/>
    </source>
</evidence>
<dbReference type="GO" id="GO:0022857">
    <property type="term" value="F:transmembrane transporter activity"/>
    <property type="evidence" value="ECO:0007669"/>
    <property type="project" value="TreeGrafter"/>
</dbReference>
<evidence type="ECO:0000256" key="1">
    <source>
        <dbReference type="ARBA" id="ARBA00004651"/>
    </source>
</evidence>
<dbReference type="GO" id="GO:0016787">
    <property type="term" value="F:hydrolase activity"/>
    <property type="evidence" value="ECO:0007669"/>
    <property type="project" value="UniProtKB-KW"/>
</dbReference>
<keyword evidence="10" id="KW-0378">Hydrolase</keyword>
<evidence type="ECO:0000259" key="9">
    <source>
        <dbReference type="Pfam" id="PF12704"/>
    </source>
</evidence>
<keyword evidence="10" id="KW-0547">Nucleotide-binding</keyword>
<protein>
    <submittedName>
        <fullName evidence="10">Macrolide export ATP-binding/permease protein MacB</fullName>
        <ecNumber evidence="10">3.6.3.-</ecNumber>
    </submittedName>
</protein>
<dbReference type="KEGG" id="amob:HG15A2_36830"/>
<accession>A0A517MZN5</accession>
<dbReference type="PANTHER" id="PTHR30572">
    <property type="entry name" value="MEMBRANE COMPONENT OF TRANSPORTER-RELATED"/>
    <property type="match status" value="1"/>
</dbReference>
<feature type="transmembrane region" description="Helical" evidence="7">
    <location>
        <begin position="20"/>
        <end position="41"/>
    </location>
</feature>
<dbReference type="PANTHER" id="PTHR30572:SF4">
    <property type="entry name" value="ABC TRANSPORTER PERMEASE YTRF"/>
    <property type="match status" value="1"/>
</dbReference>
<evidence type="ECO:0000259" key="8">
    <source>
        <dbReference type="Pfam" id="PF02687"/>
    </source>
</evidence>
<evidence type="ECO:0000313" key="10">
    <source>
        <dbReference type="EMBL" id="QDT00347.1"/>
    </source>
</evidence>
<feature type="transmembrane region" description="Helical" evidence="7">
    <location>
        <begin position="289"/>
        <end position="315"/>
    </location>
</feature>
<keyword evidence="5 7" id="KW-0472">Membrane</keyword>
<keyword evidence="11" id="KW-1185">Reference proteome</keyword>
<dbReference type="Pfam" id="PF12704">
    <property type="entry name" value="MacB_PCD"/>
    <property type="match status" value="1"/>
</dbReference>
<keyword evidence="3 7" id="KW-0812">Transmembrane</keyword>
<feature type="domain" description="ABC3 transporter permease C-terminal" evidence="8">
    <location>
        <begin position="297"/>
        <end position="429"/>
    </location>
</feature>
<dbReference type="AlphaFoldDB" id="A0A517MZN5"/>
<dbReference type="InterPro" id="IPR050250">
    <property type="entry name" value="Macrolide_Exporter_MacB"/>
</dbReference>